<sequence>MQEEGKVTGFVMLTGIPVIMEVHSCGRRSLRGWKSGDCRQGVLKGKHVSPASCTGGQHHFFYVVTRYAFRL</sequence>
<protein>
    <submittedName>
        <fullName evidence="1">Uncharacterized protein</fullName>
    </submittedName>
</protein>
<name>A0A142BMY5_SHIDY</name>
<accession>A0A142BMY5</accession>
<reference evidence="1" key="1">
    <citation type="journal article" date="2016" name="Nat. Microbiol.">
        <title>Global phylogeography and evolutionary history of Shigella dysenteriae type 1.</title>
        <authorList>
            <person name="Njamkepo E."/>
            <person name="Fawal N."/>
            <person name="Tran-Dien A."/>
            <person name="Hawkey J."/>
            <person name="Strockbine N."/>
            <person name="Jenkins C."/>
            <person name="Talukder K.A."/>
            <person name="Bercion R."/>
            <person name="Kuleshov K."/>
            <person name="Kolinska R."/>
            <person name="Russell J.E."/>
            <person name="Kaftyreva L."/>
            <person name="Accou-Demartin M."/>
            <person name="Karas A."/>
            <person name="Vandenberg O."/>
            <person name="Mather A.E."/>
            <person name="Mason C.J."/>
            <person name="Page A.J."/>
            <person name="Ramamurthy T."/>
            <person name="Bizet C."/>
            <person name="Gamian A."/>
            <person name="Carle I."/>
            <person name="Sow A.G."/>
            <person name="Bouchier C."/>
            <person name="Wester A.L."/>
            <person name="Lejay-Collin M."/>
            <person name="Fonkoua M.C."/>
            <person name="Hello S.L."/>
            <person name="Blaser M.J."/>
            <person name="Jernberg C."/>
            <person name="Ruckly C."/>
            <person name="Merens A."/>
            <person name="Page A.L."/>
            <person name="Aslett M."/>
            <person name="Roggentin P."/>
            <person name="Fruth A."/>
            <person name="Denamur E."/>
            <person name="Venkatesan M."/>
            <person name="Bercovier H."/>
            <person name="Bodhidatta L."/>
            <person name="Chiou C.S."/>
            <person name="Clermont D."/>
            <person name="Colonna B."/>
            <person name="Egorova S."/>
            <person name="Pazhani G.P."/>
            <person name="Ezernitchi A.V."/>
            <person name="Guigon G."/>
            <person name="Harris S.R."/>
            <person name="Izumiya H."/>
            <person name="Korzeniowska-Kowal A."/>
            <person name="Lutynska A."/>
            <person name="Gouali M."/>
            <person name="Grimont F."/>
            <person name="Langendorf C."/>
            <person name="Marejkova M."/>
            <person name="Peterson L.A."/>
            <person name="Perez-Perez G."/>
            <person name="Ngandjio A."/>
            <person name="Podkolzin A."/>
            <person name="Souche E."/>
            <person name="Makarova M."/>
            <person name="Shipulin G.A."/>
            <person name="Ye C."/>
            <person name="Zemlickova H."/>
            <person name="Herpay M."/>
            <person name="Grimont P.A."/>
            <person name="Parkhill J."/>
            <person name="Sansonetti P."/>
            <person name="Holt K.E."/>
            <person name="Brisse S."/>
            <person name="Thomson N.R."/>
            <person name="Weill F.X."/>
        </authorList>
    </citation>
    <scope>NUCLEOTIDE SEQUENCE</scope>
    <source>
        <strain evidence="2">17-89</strain>
        <strain evidence="1">40-81</strain>
        <strain evidence="4">99-9324</strain>
        <strain evidence="3">CAR10</strain>
    </source>
</reference>
<evidence type="ECO:0000313" key="3">
    <source>
        <dbReference type="EMBL" id="AMP34605.1"/>
    </source>
</evidence>
<evidence type="ECO:0000313" key="2">
    <source>
        <dbReference type="EMBL" id="AMP34548.1"/>
    </source>
</evidence>
<dbReference type="EMBL" id="KT777641">
    <property type="protein sequence ID" value="AMP34659.1"/>
    <property type="molecule type" value="Genomic_DNA"/>
</dbReference>
<evidence type="ECO:0000313" key="4">
    <source>
        <dbReference type="EMBL" id="AMP34659.1"/>
    </source>
</evidence>
<dbReference type="EMBL" id="KT777637">
    <property type="protein sequence ID" value="AMP34443.1"/>
    <property type="molecule type" value="Genomic_DNA"/>
</dbReference>
<proteinExistence type="predicted"/>
<dbReference type="AlphaFoldDB" id="A0A142BMY5"/>
<organism evidence="1">
    <name type="scientific">Shigella dysenteriae 1</name>
    <dbReference type="NCBI Taxonomy" id="984897"/>
    <lineage>
        <taxon>Bacteria</taxon>
        <taxon>Pseudomonadati</taxon>
        <taxon>Pseudomonadota</taxon>
        <taxon>Gammaproteobacteria</taxon>
        <taxon>Enterobacterales</taxon>
        <taxon>Enterobacteriaceae</taxon>
        <taxon>Shigella</taxon>
    </lineage>
</organism>
<evidence type="ECO:0000313" key="1">
    <source>
        <dbReference type="EMBL" id="AMP34443.1"/>
    </source>
</evidence>
<dbReference type="EMBL" id="KT777639">
    <property type="protein sequence ID" value="AMP34548.1"/>
    <property type="molecule type" value="Genomic_DNA"/>
</dbReference>
<dbReference type="EMBL" id="KT777640">
    <property type="protein sequence ID" value="AMP34605.1"/>
    <property type="molecule type" value="Genomic_DNA"/>
</dbReference>